<protein>
    <recommendedName>
        <fullName evidence="2">RHS repeat-associated core domain-containing protein</fullName>
    </recommendedName>
</protein>
<name>A0A749ST51_SALER</name>
<evidence type="ECO:0000313" key="1">
    <source>
        <dbReference type="EMBL" id="HAF5890629.1"/>
    </source>
</evidence>
<dbReference type="AlphaFoldDB" id="A0A749ST51"/>
<gene>
    <name evidence="1" type="ORF">G8L14_000734</name>
</gene>
<reference evidence="1" key="2">
    <citation type="submission" date="2020-02" db="EMBL/GenBank/DDBJ databases">
        <authorList>
            <consortium name="NCBI Pathogen Detection Project"/>
        </authorList>
    </citation>
    <scope>NUCLEOTIDE SEQUENCE</scope>
    <source>
        <strain evidence="1">MA.QA05/14</strain>
    </source>
</reference>
<dbReference type="EMBL" id="DAAVRW010000002">
    <property type="protein sequence ID" value="HAF5890629.1"/>
    <property type="molecule type" value="Genomic_DNA"/>
</dbReference>
<proteinExistence type="predicted"/>
<dbReference type="Gene3D" id="2.180.10.10">
    <property type="entry name" value="RHS repeat-associated core"/>
    <property type="match status" value="1"/>
</dbReference>
<reference evidence="1" key="1">
    <citation type="journal article" date="2018" name="Genome Biol.">
        <title>SKESA: strategic k-mer extension for scrupulous assemblies.</title>
        <authorList>
            <person name="Souvorov A."/>
            <person name="Agarwala R."/>
            <person name="Lipman D.J."/>
        </authorList>
    </citation>
    <scope>NUCLEOTIDE SEQUENCE</scope>
    <source>
        <strain evidence="1">MA.QA05/14</strain>
    </source>
</reference>
<organism evidence="1">
    <name type="scientific">Salmonella enterica</name>
    <name type="common">Salmonella choleraesuis</name>
    <dbReference type="NCBI Taxonomy" id="28901"/>
    <lineage>
        <taxon>Bacteria</taxon>
        <taxon>Pseudomonadati</taxon>
        <taxon>Pseudomonadota</taxon>
        <taxon>Gammaproteobacteria</taxon>
        <taxon>Enterobacterales</taxon>
        <taxon>Enterobacteriaceae</taxon>
        <taxon>Salmonella</taxon>
    </lineage>
</organism>
<sequence length="245" mass="26174">MKNKTIVRCRNQPDLYHQHYDLLQRKYITKDPIGLKGGLNPYQYPLNPIMNTDPLGLINFGTGMNSTGLASESAIRYLEPEAARTTIDNIVSTNGAWTPGHEYVMGWAIAAPAIPATVMFAPAESIGTALTGAGLSCGSNTAYQLYKGDKFNYKDAALAALTGYLAPGRNILENTLISMGVTFLSKDGKPGATGGSGFGTAVSEVMSLLTPSYIPDAIVDFGGGVVSEYIGDKSEEIFDTEEEKK</sequence>
<comment type="caution">
    <text evidence="1">The sequence shown here is derived from an EMBL/GenBank/DDBJ whole genome shotgun (WGS) entry which is preliminary data.</text>
</comment>
<evidence type="ECO:0008006" key="2">
    <source>
        <dbReference type="Google" id="ProtNLM"/>
    </source>
</evidence>
<dbReference type="NCBIfam" id="TIGR03696">
    <property type="entry name" value="Rhs_assc_core"/>
    <property type="match status" value="1"/>
</dbReference>
<accession>A0A749ST51</accession>
<dbReference type="InterPro" id="IPR022385">
    <property type="entry name" value="Rhs_assc_core"/>
</dbReference>